<gene>
    <name evidence="1" type="ORF">TTHERM_000999079</name>
</gene>
<protein>
    <submittedName>
        <fullName evidence="1">Uncharacterized protein</fullName>
    </submittedName>
</protein>
<accession>W7XJ07</accession>
<reference evidence="2" key="1">
    <citation type="journal article" date="2006" name="PLoS Biol.">
        <title>Macronuclear genome sequence of the ciliate Tetrahymena thermophila, a model eukaryote.</title>
        <authorList>
            <person name="Eisen J.A."/>
            <person name="Coyne R.S."/>
            <person name="Wu M."/>
            <person name="Wu D."/>
            <person name="Thiagarajan M."/>
            <person name="Wortman J.R."/>
            <person name="Badger J.H."/>
            <person name="Ren Q."/>
            <person name="Amedeo P."/>
            <person name="Jones K.M."/>
            <person name="Tallon L.J."/>
            <person name="Delcher A.L."/>
            <person name="Salzberg S.L."/>
            <person name="Silva J.C."/>
            <person name="Haas B.J."/>
            <person name="Majoros W.H."/>
            <person name="Farzad M."/>
            <person name="Carlton J.M."/>
            <person name="Smith R.K. Jr."/>
            <person name="Garg J."/>
            <person name="Pearlman R.E."/>
            <person name="Karrer K.M."/>
            <person name="Sun L."/>
            <person name="Manning G."/>
            <person name="Elde N.C."/>
            <person name="Turkewitz A.P."/>
            <person name="Asai D.J."/>
            <person name="Wilkes D.E."/>
            <person name="Wang Y."/>
            <person name="Cai H."/>
            <person name="Collins K."/>
            <person name="Stewart B.A."/>
            <person name="Lee S.R."/>
            <person name="Wilamowska K."/>
            <person name="Weinberg Z."/>
            <person name="Ruzzo W.L."/>
            <person name="Wloga D."/>
            <person name="Gaertig J."/>
            <person name="Frankel J."/>
            <person name="Tsao C.-C."/>
            <person name="Gorovsky M.A."/>
            <person name="Keeling P.J."/>
            <person name="Waller R.F."/>
            <person name="Patron N.J."/>
            <person name="Cherry J.M."/>
            <person name="Stover N.A."/>
            <person name="Krieger C.J."/>
            <person name="del Toro C."/>
            <person name="Ryder H.F."/>
            <person name="Williamson S.C."/>
            <person name="Barbeau R.A."/>
            <person name="Hamilton E.P."/>
            <person name="Orias E."/>
        </authorList>
    </citation>
    <scope>NUCLEOTIDE SEQUENCE [LARGE SCALE GENOMIC DNA]</scope>
    <source>
        <strain evidence="2">SB210</strain>
    </source>
</reference>
<proteinExistence type="predicted"/>
<dbReference type="InParanoid" id="W7XJ07"/>
<keyword evidence="2" id="KW-1185">Reference proteome</keyword>
<dbReference type="KEGG" id="tet:TTHERM_000999079"/>
<dbReference type="RefSeq" id="XP_012653700.1">
    <property type="nucleotide sequence ID" value="XM_012798246.1"/>
</dbReference>
<evidence type="ECO:0000313" key="2">
    <source>
        <dbReference type="Proteomes" id="UP000009168"/>
    </source>
</evidence>
<dbReference type="AlphaFoldDB" id="W7XJ07"/>
<dbReference type="EMBL" id="GG662652">
    <property type="protein sequence ID" value="EWS73769.1"/>
    <property type="molecule type" value="Genomic_DNA"/>
</dbReference>
<organism evidence="1 2">
    <name type="scientific">Tetrahymena thermophila (strain SB210)</name>
    <dbReference type="NCBI Taxonomy" id="312017"/>
    <lineage>
        <taxon>Eukaryota</taxon>
        <taxon>Sar</taxon>
        <taxon>Alveolata</taxon>
        <taxon>Ciliophora</taxon>
        <taxon>Intramacronucleata</taxon>
        <taxon>Oligohymenophorea</taxon>
        <taxon>Hymenostomatida</taxon>
        <taxon>Tetrahymenina</taxon>
        <taxon>Tetrahymenidae</taxon>
        <taxon>Tetrahymena</taxon>
    </lineage>
</organism>
<evidence type="ECO:0000313" key="1">
    <source>
        <dbReference type="EMBL" id="EWS73769.1"/>
    </source>
</evidence>
<dbReference type="GeneID" id="24441346"/>
<sequence>MIDVDKQQIVQSFNSENKPYISFPLSQSYNIIYQNKQNYDAYFIDKNTSKVLKLNLISQEVNQFEVNVNVDQIYIDDLLSAAIFTTQKSQIYDLNIIYLTQSRPFQKIFSYDKILNFQVCKNQQRAIIQTSFTNIYIVDYVNNLQQKIELQVNTLQNLAQYKILCEDNLMIQYTPFIVEYLIKESIKKPIQYYVKLKIILFKNLLIFDLKRLNILINSR</sequence>
<name>W7XJ07_TETTS</name>
<dbReference type="Proteomes" id="UP000009168">
    <property type="component" value="Unassembled WGS sequence"/>
</dbReference>